<evidence type="ECO:0000313" key="1">
    <source>
        <dbReference type="EMBL" id="SON51202.1"/>
    </source>
</evidence>
<dbReference type="KEGG" id="vta:A3241"/>
<dbReference type="AlphaFoldDB" id="A0A2N8ZH19"/>
<keyword evidence="2" id="KW-1185">Reference proteome</keyword>
<reference evidence="1 2" key="1">
    <citation type="submission" date="2017-10" db="EMBL/GenBank/DDBJ databases">
        <authorList>
            <person name="Banno H."/>
            <person name="Chua N.-H."/>
        </authorList>
    </citation>
    <scope>NUCLEOTIDE SEQUENCE [LARGE SCALE GENOMIC DNA]</scope>
    <source>
        <strain evidence="1">Vibrio tapetis CECT4600</strain>
    </source>
</reference>
<protein>
    <submittedName>
        <fullName evidence="1">Uncharacterized protein</fullName>
    </submittedName>
</protein>
<evidence type="ECO:0000313" key="2">
    <source>
        <dbReference type="Proteomes" id="UP000235828"/>
    </source>
</evidence>
<name>A0A2N8ZH19_9VIBR</name>
<gene>
    <name evidence="1" type="ORF">VTAP4600_A3241</name>
</gene>
<dbReference type="Proteomes" id="UP000235828">
    <property type="component" value="Chromosome A"/>
</dbReference>
<sequence length="41" mass="4811">MPTQIDRFKLLKSFSNRALLDSDGHSSDLSFSVNHFFQNYF</sequence>
<accession>A0A2N8ZH19</accession>
<dbReference type="EMBL" id="LT960611">
    <property type="protein sequence ID" value="SON51202.1"/>
    <property type="molecule type" value="Genomic_DNA"/>
</dbReference>
<proteinExistence type="predicted"/>
<organism evidence="1 2">
    <name type="scientific">Vibrio tapetis subsp. tapetis</name>
    <dbReference type="NCBI Taxonomy" id="1671868"/>
    <lineage>
        <taxon>Bacteria</taxon>
        <taxon>Pseudomonadati</taxon>
        <taxon>Pseudomonadota</taxon>
        <taxon>Gammaproteobacteria</taxon>
        <taxon>Vibrionales</taxon>
        <taxon>Vibrionaceae</taxon>
        <taxon>Vibrio</taxon>
    </lineage>
</organism>